<dbReference type="Proteomes" id="UP000595437">
    <property type="component" value="Chromosome 1"/>
</dbReference>
<accession>A0A7T8KJC7</accession>
<evidence type="ECO:0000313" key="1">
    <source>
        <dbReference type="EMBL" id="QQP57013.1"/>
    </source>
</evidence>
<name>A0A7T8KJC7_CALRO</name>
<keyword evidence="2" id="KW-1185">Reference proteome</keyword>
<sequence>MWDGVLPGRIAFLEIELVNPWLTMANILIRFWVSKHRLNGEISLRICDTLEFTFSWIEVPRHILFLLDCLKSKRKEVLDIAMLTVEISTRYAHNEALIQTL</sequence>
<dbReference type="EMBL" id="CP045890">
    <property type="protein sequence ID" value="QQP57013.1"/>
    <property type="molecule type" value="Genomic_DNA"/>
</dbReference>
<protein>
    <submittedName>
        <fullName evidence="1">Uncharacterized protein</fullName>
    </submittedName>
</protein>
<feature type="non-terminal residue" evidence="1">
    <location>
        <position position="101"/>
    </location>
</feature>
<proteinExistence type="predicted"/>
<dbReference type="OrthoDB" id="6617942at2759"/>
<gene>
    <name evidence="1" type="ORF">FKW44_001867</name>
</gene>
<reference evidence="2" key="1">
    <citation type="submission" date="2021-01" db="EMBL/GenBank/DDBJ databases">
        <title>Caligus Genome Assembly.</title>
        <authorList>
            <person name="Gallardo-Escarate C."/>
        </authorList>
    </citation>
    <scope>NUCLEOTIDE SEQUENCE [LARGE SCALE GENOMIC DNA]</scope>
</reference>
<evidence type="ECO:0000313" key="2">
    <source>
        <dbReference type="Proteomes" id="UP000595437"/>
    </source>
</evidence>
<dbReference type="AlphaFoldDB" id="A0A7T8KJC7"/>
<organism evidence="1 2">
    <name type="scientific">Caligus rogercresseyi</name>
    <name type="common">Sea louse</name>
    <dbReference type="NCBI Taxonomy" id="217165"/>
    <lineage>
        <taxon>Eukaryota</taxon>
        <taxon>Metazoa</taxon>
        <taxon>Ecdysozoa</taxon>
        <taxon>Arthropoda</taxon>
        <taxon>Crustacea</taxon>
        <taxon>Multicrustacea</taxon>
        <taxon>Hexanauplia</taxon>
        <taxon>Copepoda</taxon>
        <taxon>Siphonostomatoida</taxon>
        <taxon>Caligidae</taxon>
        <taxon>Caligus</taxon>
    </lineage>
</organism>